<protein>
    <recommendedName>
        <fullName evidence="4">Collagen-binding domain-containing protein</fullName>
    </recommendedName>
</protein>
<keyword evidence="3" id="KW-1185">Reference proteome</keyword>
<accession>A0A518AXM1</accession>
<evidence type="ECO:0008006" key="4">
    <source>
        <dbReference type="Google" id="ProtNLM"/>
    </source>
</evidence>
<dbReference type="SUPFAM" id="SSF51445">
    <property type="entry name" value="(Trans)glycosidases"/>
    <property type="match status" value="1"/>
</dbReference>
<reference evidence="2 3" key="1">
    <citation type="submission" date="2019-02" db="EMBL/GenBank/DDBJ databases">
        <title>Deep-cultivation of Planctomycetes and their phenomic and genomic characterization uncovers novel biology.</title>
        <authorList>
            <person name="Wiegand S."/>
            <person name="Jogler M."/>
            <person name="Boedeker C."/>
            <person name="Pinto D."/>
            <person name="Vollmers J."/>
            <person name="Rivas-Marin E."/>
            <person name="Kohn T."/>
            <person name="Peeters S.H."/>
            <person name="Heuer A."/>
            <person name="Rast P."/>
            <person name="Oberbeckmann S."/>
            <person name="Bunk B."/>
            <person name="Jeske O."/>
            <person name="Meyerdierks A."/>
            <person name="Storesund J.E."/>
            <person name="Kallscheuer N."/>
            <person name="Luecker S."/>
            <person name="Lage O.M."/>
            <person name="Pohl T."/>
            <person name="Merkel B.J."/>
            <person name="Hornburger P."/>
            <person name="Mueller R.-W."/>
            <person name="Bruemmer F."/>
            <person name="Labrenz M."/>
            <person name="Spormann A.M."/>
            <person name="Op den Camp H."/>
            <person name="Overmann J."/>
            <person name="Amann R."/>
            <person name="Jetten M.S.M."/>
            <person name="Mascher T."/>
            <person name="Medema M.H."/>
            <person name="Devos D.P."/>
            <person name="Kaster A.-K."/>
            <person name="Ovreas L."/>
            <person name="Rohde M."/>
            <person name="Galperin M.Y."/>
            <person name="Jogler C."/>
        </authorList>
    </citation>
    <scope>NUCLEOTIDE SEQUENCE [LARGE SCALE GENOMIC DNA]</scope>
    <source>
        <strain evidence="2 3">Pan216</strain>
    </source>
</reference>
<organism evidence="2 3">
    <name type="scientific">Kolteria novifilia</name>
    <dbReference type="NCBI Taxonomy" id="2527975"/>
    <lineage>
        <taxon>Bacteria</taxon>
        <taxon>Pseudomonadati</taxon>
        <taxon>Planctomycetota</taxon>
        <taxon>Planctomycetia</taxon>
        <taxon>Kolteriales</taxon>
        <taxon>Kolteriaceae</taxon>
        <taxon>Kolteria</taxon>
    </lineage>
</organism>
<evidence type="ECO:0000256" key="1">
    <source>
        <dbReference type="SAM" id="SignalP"/>
    </source>
</evidence>
<dbReference type="OrthoDB" id="257148at2"/>
<keyword evidence="1" id="KW-0732">Signal</keyword>
<dbReference type="EMBL" id="CP036279">
    <property type="protein sequence ID" value="QDU59471.1"/>
    <property type="molecule type" value="Genomic_DNA"/>
</dbReference>
<dbReference type="RefSeq" id="WP_145253799.1">
    <property type="nucleotide sequence ID" value="NZ_CP036279.1"/>
</dbReference>
<feature type="signal peptide" evidence="1">
    <location>
        <begin position="1"/>
        <end position="19"/>
    </location>
</feature>
<sequence precursor="true">MIVRFVPMLLLLGCSVALADEAANRDRIQPYAKNPHYWQYKGKPVLLLGGTIEDNLFQLADVTFELESLVQVGGNFVRNTMSSRDQGNLWPFKKVGEDYDLEQWNDEYWQRFERFLSEAAKRDVIVQLEVWATFDFYQGTWRDNNPFNPNLNSNYKPGEAKLPIRVNSHPTRTENPFFETVPGEDNNELVLKYQQRYVSKLLDHSLNYGNVLYCMDNETSVTPKWGAHWAKFIRDRAAKEGLHVETTEMWDSWDLKHESHRATFDHPELYSFVDLSQNNHQRGQRHYDNAMAIRERFLKSTPRPANNVKIYGADTGRFGRARDGVERFWRSIFAGHAAARFHRPPSGLGLGEVALQNLRAARAFTNAFTIFTCEPNNSILGQRAPNEAYALVDPGKVYALYFPARGSVTLDVVGIDAKTWSVRWFQIGTGEWKDEETATANSGRLTLQTPENDAWGVLVTPKG</sequence>
<name>A0A518AXM1_9BACT</name>
<dbReference type="KEGG" id="knv:Pan216_02990"/>
<feature type="chain" id="PRO_5022051602" description="Collagen-binding domain-containing protein" evidence="1">
    <location>
        <begin position="20"/>
        <end position="463"/>
    </location>
</feature>
<dbReference type="AlphaFoldDB" id="A0A518AXM1"/>
<gene>
    <name evidence="2" type="ORF">Pan216_02990</name>
</gene>
<evidence type="ECO:0000313" key="2">
    <source>
        <dbReference type="EMBL" id="QDU59471.1"/>
    </source>
</evidence>
<dbReference type="Proteomes" id="UP000317093">
    <property type="component" value="Chromosome"/>
</dbReference>
<dbReference type="Gene3D" id="3.20.20.80">
    <property type="entry name" value="Glycosidases"/>
    <property type="match status" value="1"/>
</dbReference>
<proteinExistence type="predicted"/>
<dbReference type="InterPro" id="IPR017853">
    <property type="entry name" value="GH"/>
</dbReference>
<evidence type="ECO:0000313" key="3">
    <source>
        <dbReference type="Proteomes" id="UP000317093"/>
    </source>
</evidence>